<dbReference type="InterPro" id="IPR000421">
    <property type="entry name" value="FA58C"/>
</dbReference>
<dbReference type="Pfam" id="PF00754">
    <property type="entry name" value="F5_F8_type_C"/>
    <property type="match status" value="2"/>
</dbReference>
<evidence type="ECO:0000313" key="3">
    <source>
        <dbReference type="Proteomes" id="UP001596113"/>
    </source>
</evidence>
<dbReference type="PROSITE" id="PS50022">
    <property type="entry name" value="FA58C_3"/>
    <property type="match status" value="2"/>
</dbReference>
<keyword evidence="3" id="KW-1185">Reference proteome</keyword>
<evidence type="ECO:0000259" key="1">
    <source>
        <dbReference type="PROSITE" id="PS50022"/>
    </source>
</evidence>
<dbReference type="Gene3D" id="2.60.120.560">
    <property type="entry name" value="Exo-inulinase, domain 1"/>
    <property type="match status" value="1"/>
</dbReference>
<protein>
    <submittedName>
        <fullName evidence="2">Discoidin domain-containing protein</fullName>
    </submittedName>
</protein>
<proteinExistence type="predicted"/>
<dbReference type="InterPro" id="IPR025150">
    <property type="entry name" value="GH123_cat"/>
</dbReference>
<gene>
    <name evidence="2" type="ORF">ACFPOF_08365</name>
</gene>
<dbReference type="SUPFAM" id="SSF49785">
    <property type="entry name" value="Galactose-binding domain-like"/>
    <property type="match status" value="2"/>
</dbReference>
<dbReference type="EMBL" id="JBHSMI010000015">
    <property type="protein sequence ID" value="MFC5402753.1"/>
    <property type="molecule type" value="Genomic_DNA"/>
</dbReference>
<accession>A0ABW0HQR0</accession>
<comment type="caution">
    <text evidence="2">The sequence shown here is derived from an EMBL/GenBank/DDBJ whole genome shotgun (WGS) entry which is preliminary data.</text>
</comment>
<dbReference type="PANTHER" id="PTHR45713:SF6">
    <property type="entry name" value="F5_8 TYPE C DOMAIN-CONTAINING PROTEIN"/>
    <property type="match status" value="1"/>
</dbReference>
<dbReference type="InterPro" id="IPR008979">
    <property type="entry name" value="Galactose-bd-like_sf"/>
</dbReference>
<feature type="domain" description="F5/8 type C" evidence="1">
    <location>
        <begin position="608"/>
        <end position="743"/>
    </location>
</feature>
<evidence type="ECO:0000313" key="2">
    <source>
        <dbReference type="EMBL" id="MFC5402753.1"/>
    </source>
</evidence>
<dbReference type="Proteomes" id="UP001596113">
    <property type="component" value="Unassembled WGS sequence"/>
</dbReference>
<sequence length="919" mass="100967">MTQPYYYSVYASPTQTPGTYTGTAVVNSSGGNVTVNVTVIVYNVTIPPTNQSTFKMNNWFGSAGWDFAATEQEIPMQYNVTMYDANWWKVIENIAANHAKHRNNVIHTDFHGLLIPDTTVDTNGHVNFGWATFDRFVQTFIDAGALQYIYVPQQIQHPGDGSSKVDTLVRGTGGKAVYYGDVPNSATANAYLDQLLPALKAHLDAKGWTDKLIMTAEDEPQNQGQIDAAMWYYAKFKAVFGNNVQTNEAHSYLWTGMENGLTNYTPLTELYDQNTAYYQKQRIENGKELWLYTSSSPEGNYMNRFISYHLDKTRLLPWLGWKVGAKGYLHWGWNVWADRDAATSSWYALDTERGDGHGWGDWWLVRPNKPAYDIYDSVRSENQLYGVQDYELLNILRQTKPLIAKSIAESLITNFTAYTRSGVNVDIAHKQILDEIVSSQADARFAFSDDFSSGNDGNWVHALGTWSVSGGEYSQSNASQWKAVSGVKGRSYGDFALTFDTKILNDNGISTNWAGAVVRSANATDVDTGYLVGLRNNGNIFIYRSGTTLSEAAVPGYVAGQYTTVKVVASGNNIQVFAGNNATALLNVNDSGYSAGNIALVTASSANFDNVAINAEQNYAEGKTVAASSSFTTGGWSPQAAVDGKASSAPGLYGWSSDSNTGANHSEWISVDLGKTYPLSRVDLYPRNDGAQTGYGFPIDFTIQTSTDNVNWTTVVTKTGYARPGDAVQSFPFDSVNARYIKVNGTSLRIDNQSSYRMQFAEIQAFGGNLAAGKKVTASSSYESASDGWLLMNATDGARLSNVYYSMGWSSNSNLTSNHTEWVTVDLGGSSKISTVNLFPRNDGVKTGYFFPVDFTIQTSPDNVNWTTVVTRTGYTQPGNEAQSFTFPASTARYVKINGTSLRFNEGTYRMQFAEIEVK</sequence>
<dbReference type="PANTHER" id="PTHR45713">
    <property type="entry name" value="FTP DOMAIN-CONTAINING PROTEIN"/>
    <property type="match status" value="1"/>
</dbReference>
<dbReference type="InterPro" id="IPR051941">
    <property type="entry name" value="BG_Antigen-Binding_Lectin"/>
</dbReference>
<dbReference type="RefSeq" id="WP_378131504.1">
    <property type="nucleotide sequence ID" value="NZ_JBHSMI010000015.1"/>
</dbReference>
<reference evidence="3" key="1">
    <citation type="journal article" date="2019" name="Int. J. Syst. Evol. Microbiol.">
        <title>The Global Catalogue of Microorganisms (GCM) 10K type strain sequencing project: providing services to taxonomists for standard genome sequencing and annotation.</title>
        <authorList>
            <consortium name="The Broad Institute Genomics Platform"/>
            <consortium name="The Broad Institute Genome Sequencing Center for Infectious Disease"/>
            <person name="Wu L."/>
            <person name="Ma J."/>
        </authorList>
    </citation>
    <scope>NUCLEOTIDE SEQUENCE [LARGE SCALE GENOMIC DNA]</scope>
    <source>
        <strain evidence="3">CGMCC 1.18575</strain>
    </source>
</reference>
<organism evidence="2 3">
    <name type="scientific">Cohnella soli</name>
    <dbReference type="NCBI Taxonomy" id="425005"/>
    <lineage>
        <taxon>Bacteria</taxon>
        <taxon>Bacillati</taxon>
        <taxon>Bacillota</taxon>
        <taxon>Bacilli</taxon>
        <taxon>Bacillales</taxon>
        <taxon>Paenibacillaceae</taxon>
        <taxon>Cohnella</taxon>
    </lineage>
</organism>
<dbReference type="Gene3D" id="2.60.120.260">
    <property type="entry name" value="Galactose-binding domain-like"/>
    <property type="match status" value="2"/>
</dbReference>
<name>A0ABW0HQR0_9BACL</name>
<dbReference type="Pfam" id="PF13320">
    <property type="entry name" value="GH123_cat"/>
    <property type="match status" value="1"/>
</dbReference>
<feature type="domain" description="F5/8 type C" evidence="1">
    <location>
        <begin position="758"/>
        <end position="919"/>
    </location>
</feature>